<comment type="caution">
    <text evidence="4">The sequence shown here is derived from an EMBL/GenBank/DDBJ whole genome shotgun (WGS) entry which is preliminary data.</text>
</comment>
<dbReference type="Gene3D" id="2.40.50.100">
    <property type="match status" value="1"/>
</dbReference>
<proteinExistence type="predicted"/>
<dbReference type="RefSeq" id="WP_016509466.1">
    <property type="nucleotide sequence ID" value="NZ_JABEOU010000004.1"/>
</dbReference>
<evidence type="ECO:0000313" key="4">
    <source>
        <dbReference type="EMBL" id="NNG56004.1"/>
    </source>
</evidence>
<gene>
    <name evidence="4" type="ORF">HKX06_01160</name>
</gene>
<organism evidence="4 5">
    <name type="scientific">Sphingomonas paucimobilis</name>
    <name type="common">Pseudomonas paucimobilis</name>
    <dbReference type="NCBI Taxonomy" id="13689"/>
    <lineage>
        <taxon>Bacteria</taxon>
        <taxon>Pseudomonadati</taxon>
        <taxon>Pseudomonadota</taxon>
        <taxon>Alphaproteobacteria</taxon>
        <taxon>Sphingomonadales</taxon>
        <taxon>Sphingomonadaceae</taxon>
        <taxon>Sphingomonas</taxon>
    </lineage>
</organism>
<dbReference type="Pfam" id="PF26002">
    <property type="entry name" value="Beta-barrel_AprE"/>
    <property type="match status" value="1"/>
</dbReference>
<keyword evidence="1" id="KW-0472">Membrane</keyword>
<dbReference type="PANTHER" id="PTHR30386:SF28">
    <property type="entry name" value="EXPORTED PROTEIN"/>
    <property type="match status" value="1"/>
</dbReference>
<reference evidence="4 5" key="1">
    <citation type="submission" date="2020-05" db="EMBL/GenBank/DDBJ databases">
        <title>Draft Genome Sequences of Sphingomonas sp. Isolated from the International Space Station.</title>
        <authorList>
            <person name="Bijlani S."/>
            <person name="Singh N.K."/>
            <person name="Mason C.E."/>
            <person name="Wang C.C."/>
            <person name="Venkateswaran K."/>
        </authorList>
    </citation>
    <scope>NUCLEOTIDE SEQUENCE [LARGE SCALE GENOMIC DNA]</scope>
    <source>
        <strain evidence="4 5">FKI-L5-BR-P1</strain>
    </source>
</reference>
<dbReference type="Proteomes" id="UP000550136">
    <property type="component" value="Unassembled WGS sequence"/>
</dbReference>
<dbReference type="InterPro" id="IPR050739">
    <property type="entry name" value="MFP"/>
</dbReference>
<dbReference type="PRINTS" id="PR01490">
    <property type="entry name" value="RTXTOXIND"/>
</dbReference>
<sequence>MLNDDRGTLTNGSVVNQSIGTDLFRPEALLADADGGAGQPIARLPVSWGLLTMSMGTMLAGCVGFLMLGTYARQETARGLVSGSGGEIRIAAPAAGVVRTVLVVDGQRVRADQMLVTVHTLHTGVNGRPVDQALLDSLDRELVDMRARLRALGEAARIETEGLPGRFAALKGELAAASAQEQSASDRLRLAQESLARIEPVAARGFISSESLRHHREEVLVLQQAIADARGAKARIEGQIRELSNLAMRQPMTVAQQRGELLDLIARTQRDRDIAAGQRGFAVTAPASGVVTTVQVAQGQPVDPQQTLMTVTTKVDALLAEIFVPSRAIGFLAPGQEVRLRFDAFPYQRFGVGTGRVRTISSTVLRPDQIVATIHVEEPVYRVVVALDQDAINAYGQRYRIRSGMALSADIVLDRRSFAQWLLDPIKALRGRL</sequence>
<keyword evidence="1" id="KW-0812">Transmembrane</keyword>
<feature type="domain" description="CzcB-like barrel-sandwich hybrid" evidence="2">
    <location>
        <begin position="89"/>
        <end position="312"/>
    </location>
</feature>
<dbReference type="PANTHER" id="PTHR30386">
    <property type="entry name" value="MEMBRANE FUSION SUBUNIT OF EMRAB-TOLC MULTIDRUG EFFLUX PUMP"/>
    <property type="match status" value="1"/>
</dbReference>
<dbReference type="AlphaFoldDB" id="A0A7Y2PA70"/>
<accession>A0A7Y2PA70</accession>
<evidence type="ECO:0000259" key="3">
    <source>
        <dbReference type="Pfam" id="PF26002"/>
    </source>
</evidence>
<feature type="transmembrane region" description="Helical" evidence="1">
    <location>
        <begin position="48"/>
        <end position="68"/>
    </location>
</feature>
<dbReference type="InterPro" id="IPR058647">
    <property type="entry name" value="BSH_CzcB-like"/>
</dbReference>
<protein>
    <submittedName>
        <fullName evidence="4">HlyD family efflux transporter periplasmic adaptor subunit</fullName>
    </submittedName>
</protein>
<dbReference type="EMBL" id="JABEOU010000004">
    <property type="protein sequence ID" value="NNG56004.1"/>
    <property type="molecule type" value="Genomic_DNA"/>
</dbReference>
<evidence type="ECO:0000259" key="2">
    <source>
        <dbReference type="Pfam" id="PF25973"/>
    </source>
</evidence>
<feature type="domain" description="AprE-like beta-barrel" evidence="3">
    <location>
        <begin position="318"/>
        <end position="412"/>
    </location>
</feature>
<dbReference type="Pfam" id="PF25973">
    <property type="entry name" value="BSH_CzcB"/>
    <property type="match status" value="1"/>
</dbReference>
<evidence type="ECO:0000313" key="5">
    <source>
        <dbReference type="Proteomes" id="UP000550136"/>
    </source>
</evidence>
<dbReference type="InterPro" id="IPR058982">
    <property type="entry name" value="Beta-barrel_AprE"/>
</dbReference>
<keyword evidence="1" id="KW-1133">Transmembrane helix</keyword>
<evidence type="ECO:0000256" key="1">
    <source>
        <dbReference type="SAM" id="Phobius"/>
    </source>
</evidence>
<name>A0A7Y2PA70_SPHPI</name>